<dbReference type="Proteomes" id="UP000013049">
    <property type="component" value="Unassembled WGS sequence"/>
</dbReference>
<comment type="caution">
    <text evidence="1">The sequence shown here is derived from an EMBL/GenBank/DDBJ whole genome shotgun (WGS) entry which is preliminary data.</text>
</comment>
<protein>
    <submittedName>
        <fullName evidence="1">Uncharacterized protein</fullName>
    </submittedName>
</protein>
<gene>
    <name evidence="1" type="ORF">F971_02011</name>
</gene>
<organism evidence="1 2">
    <name type="scientific">Acinetobacter vivianii</name>
    <dbReference type="NCBI Taxonomy" id="1776742"/>
    <lineage>
        <taxon>Bacteria</taxon>
        <taxon>Pseudomonadati</taxon>
        <taxon>Pseudomonadota</taxon>
        <taxon>Gammaproteobacteria</taxon>
        <taxon>Moraxellales</taxon>
        <taxon>Moraxellaceae</taxon>
        <taxon>Acinetobacter</taxon>
    </lineage>
</organism>
<proteinExistence type="predicted"/>
<dbReference type="HOGENOM" id="CLU_2911950_0_0_6"/>
<evidence type="ECO:0000313" key="2">
    <source>
        <dbReference type="Proteomes" id="UP000013049"/>
    </source>
</evidence>
<dbReference type="PATRIC" id="fig|1217712.3.peg.1923"/>
<sequence>MAGFDEEYYHNILKLSINHYKPEHWTVEQLEEACFALNLIVHLDDIEKKKFENMKVVNPDQ</sequence>
<dbReference type="RefSeq" id="WP_004771407.1">
    <property type="nucleotide sequence ID" value="NZ_KB849357.1"/>
</dbReference>
<dbReference type="EMBL" id="APPC01000017">
    <property type="protein sequence ID" value="ENU92124.1"/>
    <property type="molecule type" value="Genomic_DNA"/>
</dbReference>
<reference evidence="1 2" key="1">
    <citation type="submission" date="2013-02" db="EMBL/GenBank/DDBJ databases">
        <title>The Genome Sequence of Acinetobacter sp. NIPH 758.</title>
        <authorList>
            <consortium name="The Broad Institute Genome Sequencing Platform"/>
            <consortium name="The Broad Institute Genome Sequencing Center for Infectious Disease"/>
            <person name="Cerqueira G."/>
            <person name="Feldgarden M."/>
            <person name="Courvalin P."/>
            <person name="Perichon B."/>
            <person name="Grillot-Courvalin C."/>
            <person name="Clermont D."/>
            <person name="Rocha E."/>
            <person name="Yoon E.-J."/>
            <person name="Nemec A."/>
            <person name="Walker B."/>
            <person name="Young S.K."/>
            <person name="Zeng Q."/>
            <person name="Gargeya S."/>
            <person name="Fitzgerald M."/>
            <person name="Haas B."/>
            <person name="Abouelleil A."/>
            <person name="Alvarado L."/>
            <person name="Arachchi H.M."/>
            <person name="Berlin A.M."/>
            <person name="Chapman S.B."/>
            <person name="Dewar J."/>
            <person name="Goldberg J."/>
            <person name="Griggs A."/>
            <person name="Gujja S."/>
            <person name="Hansen M."/>
            <person name="Howarth C."/>
            <person name="Imamovic A."/>
            <person name="Larimer J."/>
            <person name="McCowan C."/>
            <person name="Murphy C."/>
            <person name="Neiman D."/>
            <person name="Pearson M."/>
            <person name="Priest M."/>
            <person name="Roberts A."/>
            <person name="Saif S."/>
            <person name="Shea T."/>
            <person name="Sisk P."/>
            <person name="Sykes S."/>
            <person name="Wortman J."/>
            <person name="Nusbaum C."/>
            <person name="Birren B."/>
        </authorList>
    </citation>
    <scope>NUCLEOTIDE SEQUENCE [LARGE SCALE GENOMIC DNA]</scope>
    <source>
        <strain evidence="1 2">NIPH 758</strain>
    </source>
</reference>
<evidence type="ECO:0000313" key="1">
    <source>
        <dbReference type="EMBL" id="ENU92124.1"/>
    </source>
</evidence>
<accession>N8WB01</accession>
<name>N8WB01_9GAMM</name>
<dbReference type="AlphaFoldDB" id="N8WB01"/>